<sequence length="86" mass="9218">MDAVLEDSAWQGSALSSLTAGRSEGHTEQCIINHIEESDSSETVIQVEHFTVNHGEGMLSKSIYWIGLVIASAQTSALTTLCTCYG</sequence>
<gene>
    <name evidence="1" type="ORF">VTL71DRAFT_290</name>
</gene>
<evidence type="ECO:0000313" key="1">
    <source>
        <dbReference type="EMBL" id="KAL2075347.1"/>
    </source>
</evidence>
<evidence type="ECO:0000313" key="2">
    <source>
        <dbReference type="Proteomes" id="UP001595075"/>
    </source>
</evidence>
<protein>
    <submittedName>
        <fullName evidence="1">Uncharacterized protein</fullName>
    </submittedName>
</protein>
<comment type="caution">
    <text evidence="1">The sequence shown here is derived from an EMBL/GenBank/DDBJ whole genome shotgun (WGS) entry which is preliminary data.</text>
</comment>
<organism evidence="1 2">
    <name type="scientific">Oculimacula yallundae</name>
    <dbReference type="NCBI Taxonomy" id="86028"/>
    <lineage>
        <taxon>Eukaryota</taxon>
        <taxon>Fungi</taxon>
        <taxon>Dikarya</taxon>
        <taxon>Ascomycota</taxon>
        <taxon>Pezizomycotina</taxon>
        <taxon>Leotiomycetes</taxon>
        <taxon>Helotiales</taxon>
        <taxon>Ploettnerulaceae</taxon>
        <taxon>Oculimacula</taxon>
    </lineage>
</organism>
<proteinExistence type="predicted"/>
<name>A0ABR4D0J5_9HELO</name>
<accession>A0ABR4D0J5</accession>
<dbReference type="EMBL" id="JAZHXI010000001">
    <property type="protein sequence ID" value="KAL2075347.1"/>
    <property type="molecule type" value="Genomic_DNA"/>
</dbReference>
<reference evidence="1 2" key="1">
    <citation type="journal article" date="2024" name="Commun. Biol.">
        <title>Comparative genomic analysis of thermophilic fungi reveals convergent evolutionary adaptations and gene losses.</title>
        <authorList>
            <person name="Steindorff A.S."/>
            <person name="Aguilar-Pontes M.V."/>
            <person name="Robinson A.J."/>
            <person name="Andreopoulos B."/>
            <person name="LaButti K."/>
            <person name="Kuo A."/>
            <person name="Mondo S."/>
            <person name="Riley R."/>
            <person name="Otillar R."/>
            <person name="Haridas S."/>
            <person name="Lipzen A."/>
            <person name="Grimwood J."/>
            <person name="Schmutz J."/>
            <person name="Clum A."/>
            <person name="Reid I.D."/>
            <person name="Moisan M.C."/>
            <person name="Butler G."/>
            <person name="Nguyen T.T.M."/>
            <person name="Dewar K."/>
            <person name="Conant G."/>
            <person name="Drula E."/>
            <person name="Henrissat B."/>
            <person name="Hansel C."/>
            <person name="Singer S."/>
            <person name="Hutchinson M.I."/>
            <person name="de Vries R.P."/>
            <person name="Natvig D.O."/>
            <person name="Powell A.J."/>
            <person name="Tsang A."/>
            <person name="Grigoriev I.V."/>
        </authorList>
    </citation>
    <scope>NUCLEOTIDE SEQUENCE [LARGE SCALE GENOMIC DNA]</scope>
    <source>
        <strain evidence="1 2">CBS 494.80</strain>
    </source>
</reference>
<keyword evidence="2" id="KW-1185">Reference proteome</keyword>
<dbReference type="Proteomes" id="UP001595075">
    <property type="component" value="Unassembled WGS sequence"/>
</dbReference>